<keyword evidence="4 6" id="KW-0472">Membrane</keyword>
<dbReference type="Proteomes" id="UP000572817">
    <property type="component" value="Unassembled WGS sequence"/>
</dbReference>
<dbReference type="GO" id="GO:0016020">
    <property type="term" value="C:membrane"/>
    <property type="evidence" value="ECO:0007669"/>
    <property type="project" value="UniProtKB-SubCell"/>
</dbReference>
<feature type="transmembrane region" description="Helical" evidence="6">
    <location>
        <begin position="187"/>
        <end position="209"/>
    </location>
</feature>
<comment type="caution">
    <text evidence="7">The sequence shown here is derived from an EMBL/GenBank/DDBJ whole genome shotgun (WGS) entry which is preliminary data.</text>
</comment>
<evidence type="ECO:0000256" key="4">
    <source>
        <dbReference type="ARBA" id="ARBA00023136"/>
    </source>
</evidence>
<keyword evidence="2 6" id="KW-0812">Transmembrane</keyword>
<evidence type="ECO:0000313" key="9">
    <source>
        <dbReference type="Proteomes" id="UP000572817"/>
    </source>
</evidence>
<evidence type="ECO:0000313" key="7">
    <source>
        <dbReference type="EMBL" id="KAF4300717.1"/>
    </source>
</evidence>
<keyword evidence="9" id="KW-1185">Reference proteome</keyword>
<dbReference type="EMBL" id="WWBZ02000082">
    <property type="protein sequence ID" value="KAF4300717.1"/>
    <property type="molecule type" value="Genomic_DNA"/>
</dbReference>
<evidence type="ECO:0000256" key="6">
    <source>
        <dbReference type="SAM" id="Phobius"/>
    </source>
</evidence>
<dbReference type="PANTHER" id="PTHR23507">
    <property type="entry name" value="ZGC:174356"/>
    <property type="match status" value="1"/>
</dbReference>
<reference evidence="7 9" key="1">
    <citation type="submission" date="2020-04" db="EMBL/GenBank/DDBJ databases">
        <title>Genome Assembly and Annotation of Botryosphaeria dothidea sdau 11-99, a Latent Pathogen of Apple Fruit Ring Rot in China.</title>
        <authorList>
            <person name="Yu C."/>
            <person name="Diao Y."/>
            <person name="Lu Q."/>
            <person name="Zhao J."/>
            <person name="Cui S."/>
            <person name="Peng C."/>
            <person name="He B."/>
            <person name="Liu H."/>
        </authorList>
    </citation>
    <scope>NUCLEOTIDE SEQUENCE [LARGE SCALE GENOMIC DNA]</scope>
    <source>
        <strain evidence="9">sdau11-99</strain>
        <strain evidence="7">Sdau11-99</strain>
    </source>
</reference>
<organism evidence="7 9">
    <name type="scientific">Botryosphaeria dothidea</name>
    <dbReference type="NCBI Taxonomy" id="55169"/>
    <lineage>
        <taxon>Eukaryota</taxon>
        <taxon>Fungi</taxon>
        <taxon>Dikarya</taxon>
        <taxon>Ascomycota</taxon>
        <taxon>Pezizomycotina</taxon>
        <taxon>Dothideomycetes</taxon>
        <taxon>Dothideomycetes incertae sedis</taxon>
        <taxon>Botryosphaeriales</taxon>
        <taxon>Botryosphaeriaceae</taxon>
        <taxon>Botryosphaeria</taxon>
    </lineage>
</organism>
<evidence type="ECO:0000256" key="1">
    <source>
        <dbReference type="ARBA" id="ARBA00004141"/>
    </source>
</evidence>
<proteinExistence type="predicted"/>
<accession>A0A8H4N2F5</accession>
<gene>
    <name evidence="8" type="ORF">GTA08_BOTSDO07105</name>
    <name evidence="7" type="ORF">GTA08_BOTSDO11300</name>
</gene>
<feature type="transmembrane region" description="Helical" evidence="6">
    <location>
        <begin position="292"/>
        <end position="311"/>
    </location>
</feature>
<comment type="subcellular location">
    <subcellularLocation>
        <location evidence="1">Membrane</location>
        <topology evidence="1">Multi-pass membrane protein</topology>
    </subcellularLocation>
</comment>
<sequence length="400" mass="42004">MENSITRSVLLEADAEETTPLLHPGQHPDPSSTPLSSQPYDTRHDNSGTAPAARPRPDSQHSRSPAPPSQQRSDTRPRSRFWPRAAILCGALSLVADLGDGLTAAPEVRLLETAVCRDYYLARDPSLVGPPPLRYVREELCKRDAIQVELAYLRALKGLFAADASLLHIARNFATSLPHLLHSSPSAPLLLCFTTIFLKTFALMSYHLTLQFASKVLRWPLASAGYLLSLKGAVSLLVLLVLPVLGAAATQRRAVPAVVVDTWVARCSLGFLAAGSLCVGGASVFQGGGREMGVLLVVVGMVLGAAGNGITQTMRGLVAHFAVGVPGASSGGGGDDGEEGEREGTGTRMGQLYAGIALLELVAVLTGEVAFAALFGMGMRLSRSGFGGGWLGLPFYAAGV</sequence>
<feature type="transmembrane region" description="Helical" evidence="6">
    <location>
        <begin position="263"/>
        <end position="285"/>
    </location>
</feature>
<evidence type="ECO:0000256" key="2">
    <source>
        <dbReference type="ARBA" id="ARBA00022692"/>
    </source>
</evidence>
<evidence type="ECO:0000256" key="5">
    <source>
        <dbReference type="SAM" id="MobiDB-lite"/>
    </source>
</evidence>
<dbReference type="GO" id="GO:0022857">
    <property type="term" value="F:transmembrane transporter activity"/>
    <property type="evidence" value="ECO:0007669"/>
    <property type="project" value="TreeGrafter"/>
</dbReference>
<dbReference type="EMBL" id="WWBZ02000040">
    <property type="protein sequence ID" value="KAF4305942.1"/>
    <property type="molecule type" value="Genomic_DNA"/>
</dbReference>
<evidence type="ECO:0000256" key="3">
    <source>
        <dbReference type="ARBA" id="ARBA00022989"/>
    </source>
</evidence>
<evidence type="ECO:0000313" key="8">
    <source>
        <dbReference type="EMBL" id="KAF4305942.1"/>
    </source>
</evidence>
<dbReference type="AlphaFoldDB" id="A0A8H4N2F5"/>
<dbReference type="OrthoDB" id="194139at2759"/>
<dbReference type="PANTHER" id="PTHR23507:SF1">
    <property type="entry name" value="FI18259P1-RELATED"/>
    <property type="match status" value="1"/>
</dbReference>
<feature type="region of interest" description="Disordered" evidence="5">
    <location>
        <begin position="1"/>
        <end position="78"/>
    </location>
</feature>
<keyword evidence="3 6" id="KW-1133">Transmembrane helix</keyword>
<name>A0A8H4N2F5_9PEZI</name>
<protein>
    <submittedName>
        <fullName evidence="7">Uncharacterized protein</fullName>
    </submittedName>
</protein>
<feature type="transmembrane region" description="Helical" evidence="6">
    <location>
        <begin position="221"/>
        <end position="243"/>
    </location>
</feature>
<feature type="compositionally biased region" description="Polar residues" evidence="5">
    <location>
        <begin position="29"/>
        <end position="40"/>
    </location>
</feature>
<feature type="transmembrane region" description="Helical" evidence="6">
    <location>
        <begin position="352"/>
        <end position="375"/>
    </location>
</feature>